<dbReference type="Proteomes" id="UP001330434">
    <property type="component" value="Chromosome"/>
</dbReference>
<reference evidence="2 3" key="1">
    <citation type="journal article" date="2024" name="Environ. Microbiol.">
        <title>Novel evolutionary insights on the interactions of the Holosporales (Alphaproteobacteria) with eukaryotic hosts from comparative genomics.</title>
        <authorList>
            <person name="Giovannini M."/>
            <person name="Petroni G."/>
            <person name="Castelli M."/>
        </authorList>
    </citation>
    <scope>NUCLEOTIDE SEQUENCE [LARGE SCALE GENOMIC DNA]</scope>
    <source>
        <strain evidence="2 3">US_Bl 15I1</strain>
    </source>
</reference>
<feature type="signal peptide" evidence="1">
    <location>
        <begin position="1"/>
        <end position="23"/>
    </location>
</feature>
<gene>
    <name evidence="2" type="ORF">Bealeia1_00462</name>
</gene>
<organism evidence="2 3">
    <name type="scientific">Candidatus Bealeia paramacronuclearis</name>
    <dbReference type="NCBI Taxonomy" id="1921001"/>
    <lineage>
        <taxon>Bacteria</taxon>
        <taxon>Pseudomonadati</taxon>
        <taxon>Pseudomonadota</taxon>
        <taxon>Alphaproteobacteria</taxon>
        <taxon>Holosporales</taxon>
        <taxon>Holosporaceae</taxon>
        <taxon>Candidatus Bealeia</taxon>
    </lineage>
</organism>
<keyword evidence="1" id="KW-0732">Signal</keyword>
<evidence type="ECO:0000313" key="2">
    <source>
        <dbReference type="EMBL" id="WVX66286.1"/>
    </source>
</evidence>
<feature type="chain" id="PRO_5045270163" evidence="1">
    <location>
        <begin position="24"/>
        <end position="253"/>
    </location>
</feature>
<proteinExistence type="predicted"/>
<accession>A0ABZ2C3P1</accession>
<name>A0ABZ2C3P1_9PROT</name>
<dbReference type="EMBL" id="CP133270">
    <property type="protein sequence ID" value="WVX66286.1"/>
    <property type="molecule type" value="Genomic_DNA"/>
</dbReference>
<protein>
    <submittedName>
        <fullName evidence="2">Uncharacterized protein</fullName>
    </submittedName>
</protein>
<sequence length="253" mass="29524">MRIFFLGFTVALSIIALSKTATAMRFKSTFEFQKVLKQIPAKKSFSTESKKKIESLKLRQKLFEEENKKLLKKHFSKADIHNAELQGRVFKELTKAFQDEPQIPNPGDWKRIGFRKETLCDPTRMLQDLCCVRLSETPSSSIYSFIVSVGEFEYLLGNCHTRTPESGFENFYKNIKKAHLTEKRYIPHKIVFLNEHHLRVCPTGGHLETPLDSPSEEVWEQVRVKMGLKYYDYLIKKIEKDDYFLNPGNVYVS</sequence>
<keyword evidence="3" id="KW-1185">Reference proteome</keyword>
<dbReference type="RefSeq" id="WP_331255170.1">
    <property type="nucleotide sequence ID" value="NZ_CP133270.1"/>
</dbReference>
<evidence type="ECO:0000313" key="3">
    <source>
        <dbReference type="Proteomes" id="UP001330434"/>
    </source>
</evidence>
<evidence type="ECO:0000256" key="1">
    <source>
        <dbReference type="SAM" id="SignalP"/>
    </source>
</evidence>